<keyword evidence="4" id="KW-1185">Reference proteome</keyword>
<dbReference type="EMBL" id="CP034549">
    <property type="protein sequence ID" value="AZQ45106.1"/>
    <property type="molecule type" value="Genomic_DNA"/>
</dbReference>
<evidence type="ECO:0000313" key="3">
    <source>
        <dbReference type="EMBL" id="AZQ45106.1"/>
    </source>
</evidence>
<dbReference type="KEGG" id="noj:EJ995_13015"/>
<accession>A0A3S9MU71</accession>
<proteinExistence type="predicted"/>
<reference evidence="2 4" key="1">
    <citation type="submission" date="2018-12" db="EMBL/GenBank/DDBJ databases">
        <title>Complete genome of Nonlabens sp. MJ115.</title>
        <authorList>
            <person name="Choi H.S."/>
            <person name="Jung J."/>
        </authorList>
    </citation>
    <scope>NUCLEOTIDE SEQUENCE [LARGE SCALE GENOMIC DNA]</scope>
    <source>
        <strain evidence="2 4">MJ115</strain>
    </source>
</reference>
<name>A0A3S9MU71_9FLAO</name>
<dbReference type="KEGG" id="noj:EJ995_00095"/>
<dbReference type="EMBL" id="CP034549">
    <property type="protein sequence ID" value="AZQ42715.1"/>
    <property type="molecule type" value="Genomic_DNA"/>
</dbReference>
<evidence type="ECO:0000256" key="1">
    <source>
        <dbReference type="SAM" id="SignalP"/>
    </source>
</evidence>
<feature type="chain" id="PRO_5038236196" evidence="1">
    <location>
        <begin position="29"/>
        <end position="320"/>
    </location>
</feature>
<evidence type="ECO:0000313" key="2">
    <source>
        <dbReference type="EMBL" id="AZQ42715.1"/>
    </source>
</evidence>
<dbReference type="OrthoDB" id="1114455at2"/>
<dbReference type="AlphaFoldDB" id="A0A3S9MU71"/>
<evidence type="ECO:0000313" key="4">
    <source>
        <dbReference type="Proteomes" id="UP000279600"/>
    </source>
</evidence>
<dbReference type="Proteomes" id="UP000279600">
    <property type="component" value="Chromosome"/>
</dbReference>
<feature type="signal peptide" evidence="1">
    <location>
        <begin position="1"/>
        <end position="28"/>
    </location>
</feature>
<dbReference type="InterPro" id="IPR019861">
    <property type="entry name" value="PorP/SprF_Bacteroidetes"/>
</dbReference>
<sequence>MRYTNNKIQSMKYLIAVFLFSLSIKGIAQQDAQYTQYMYNTLSINPAYAGNRGMFSAILLHRSQWVGLDGAPETQSLSLHSPVGFGKVGLGLSIVNDKLGPTSETYFNGDVSYTIDTGYNSKLSFGVKLGAHVLDVNFDELQRFDLDDAAFEQNIDNKLSPNIGTGIYFHTDKFYAGLSAPNLLRNEHFEESNNNNTASFVARERIHYYLTSGYVFDINPNLMFKPSTMIKAVSGAPLQVDVTANFLINERLTLGAAYRWDAAVSGLLGYQISNQFQIGLAYDRETTDLGNTQFNDGSFEVFLRYELTRDYDKLLTPRFF</sequence>
<gene>
    <name evidence="2" type="ORF">EJ995_00095</name>
    <name evidence="3" type="ORF">EJ995_13015</name>
</gene>
<protein>
    <submittedName>
        <fullName evidence="2">Type IX secretion system membrane protein PorP/SprF</fullName>
    </submittedName>
</protein>
<dbReference type="NCBIfam" id="TIGR03519">
    <property type="entry name" value="T9SS_PorP_fam"/>
    <property type="match status" value="1"/>
</dbReference>
<organism evidence="2 4">
    <name type="scientific">Nonlabens ponticola</name>
    <dbReference type="NCBI Taxonomy" id="2496866"/>
    <lineage>
        <taxon>Bacteria</taxon>
        <taxon>Pseudomonadati</taxon>
        <taxon>Bacteroidota</taxon>
        <taxon>Flavobacteriia</taxon>
        <taxon>Flavobacteriales</taxon>
        <taxon>Flavobacteriaceae</taxon>
        <taxon>Nonlabens</taxon>
    </lineage>
</organism>
<keyword evidence="1" id="KW-0732">Signal</keyword>
<dbReference type="Pfam" id="PF11751">
    <property type="entry name" value="PorP_SprF"/>
    <property type="match status" value="1"/>
</dbReference>